<organism evidence="7 8">
    <name type="scientific">Paraburkholderia xenovorans (strain LB400)</name>
    <dbReference type="NCBI Taxonomy" id="266265"/>
    <lineage>
        <taxon>Bacteria</taxon>
        <taxon>Pseudomonadati</taxon>
        <taxon>Pseudomonadota</taxon>
        <taxon>Betaproteobacteria</taxon>
        <taxon>Burkholderiales</taxon>
        <taxon>Burkholderiaceae</taxon>
        <taxon>Paraburkholderia</taxon>
    </lineage>
</organism>
<evidence type="ECO:0000256" key="1">
    <source>
        <dbReference type="ARBA" id="ARBA00004651"/>
    </source>
</evidence>
<evidence type="ECO:0000256" key="5">
    <source>
        <dbReference type="ARBA" id="ARBA00023136"/>
    </source>
</evidence>
<feature type="transmembrane region" description="Helical" evidence="6">
    <location>
        <begin position="379"/>
        <end position="401"/>
    </location>
</feature>
<sequence>MTRHFNSLFRQALGSNVAILGLNFGNVALTSLFAGLNTRGAVTAIMAYPPLLASICCFGLHLGFVYLTQRFPERAESLFKCLIVCAVFSIGAGTLVSLTIAPYIAGKISADRTLVTIWTIVLTDTTIVYALFSGACQTEKLFHVFSVSRLMSPAVTAVGILVFGLFSVVETQAYLAAYAAGSLVSSAFTIVVCIREYKNKGVLARKDVRELGRLASLYWIGDVMNILVWQVDKIALIALSMPMREVGIYTIVAAVARGVGQIPISLSQVLLAKAIGKSRSAVVEQTAVNFRYITVLSVLMAGCLAPVMLSSFFITNVEISRFVKVLCILSIDSCVAGGSLIVSQAFSAVGEPHKGAIRQLVGGLSAIVFAYFLGLQLGVVGVATGILMSSVLKLTVAWVMFKSAFETRSENWMPSRTDWGGALGFFKRGG</sequence>
<dbReference type="PANTHER" id="PTHR30250">
    <property type="entry name" value="PST FAMILY PREDICTED COLANIC ACID TRANSPORTER"/>
    <property type="match status" value="1"/>
</dbReference>
<keyword evidence="3 6" id="KW-0812">Transmembrane</keyword>
<dbReference type="PATRIC" id="fig|266265.5.peg.6021"/>
<evidence type="ECO:0000256" key="4">
    <source>
        <dbReference type="ARBA" id="ARBA00022989"/>
    </source>
</evidence>
<reference evidence="7 8" key="1">
    <citation type="journal article" date="2006" name="Proc. Natl. Acad. Sci. U.S.A.">
        <title>Burkholderia xenovorans LB400 harbors a multi-replicon, 9.73-Mbp genome shaped for versatility.</title>
        <authorList>
            <person name="Chain P.S."/>
            <person name="Denef V.J."/>
            <person name="Konstantinidis K.T."/>
            <person name="Vergez L.M."/>
            <person name="Agullo L."/>
            <person name="Reyes V.L."/>
            <person name="Hauser L."/>
            <person name="Cordova M."/>
            <person name="Gomez L."/>
            <person name="Gonzalez M."/>
            <person name="Land M."/>
            <person name="Lao V."/>
            <person name="Larimer F."/>
            <person name="LiPuma J.J."/>
            <person name="Mahenthiralingam E."/>
            <person name="Malfatti S.A."/>
            <person name="Marx C.J."/>
            <person name="Parnell J.J."/>
            <person name="Ramette A."/>
            <person name="Richardson P."/>
            <person name="Seeger M."/>
            <person name="Smith D."/>
            <person name="Spilker T."/>
            <person name="Sul W.J."/>
            <person name="Tsoi T.V."/>
            <person name="Ulrich L.E."/>
            <person name="Zhulin I.B."/>
            <person name="Tiedje J.M."/>
        </authorList>
    </citation>
    <scope>NUCLEOTIDE SEQUENCE [LARGE SCALE GENOMIC DNA]</scope>
    <source>
        <strain evidence="7 8">LB400</strain>
    </source>
</reference>
<keyword evidence="4 6" id="KW-1133">Transmembrane helix</keyword>
<protein>
    <submittedName>
        <fullName evidence="7">Uncharacterized protein</fullName>
    </submittedName>
</protein>
<evidence type="ECO:0000313" key="7">
    <source>
        <dbReference type="EMBL" id="ABE34243.1"/>
    </source>
</evidence>
<keyword evidence="2" id="KW-1003">Cell membrane</keyword>
<dbReference type="Proteomes" id="UP000001817">
    <property type="component" value="Chromosome 2"/>
</dbReference>
<comment type="subcellular location">
    <subcellularLocation>
        <location evidence="1">Cell membrane</location>
        <topology evidence="1">Multi-pass membrane protein</topology>
    </subcellularLocation>
</comment>
<accession>Q13NU6</accession>
<dbReference type="AlphaFoldDB" id="Q13NU6"/>
<evidence type="ECO:0000313" key="8">
    <source>
        <dbReference type="Proteomes" id="UP000001817"/>
    </source>
</evidence>
<evidence type="ECO:0000256" key="6">
    <source>
        <dbReference type="SAM" id="Phobius"/>
    </source>
</evidence>
<feature type="transmembrane region" description="Helical" evidence="6">
    <location>
        <begin position="79"/>
        <end position="105"/>
    </location>
</feature>
<dbReference type="KEGG" id="bxb:DR64_7030"/>
<dbReference type="OrthoDB" id="9123267at2"/>
<dbReference type="STRING" id="266265.Bxe_B1723"/>
<evidence type="ECO:0000256" key="2">
    <source>
        <dbReference type="ARBA" id="ARBA00022475"/>
    </source>
</evidence>
<feature type="transmembrane region" description="Helical" evidence="6">
    <location>
        <begin position="321"/>
        <end position="343"/>
    </location>
</feature>
<keyword evidence="5 6" id="KW-0472">Membrane</keyword>
<name>Q13NU6_PARXL</name>
<dbReference type="GO" id="GO:0005886">
    <property type="term" value="C:plasma membrane"/>
    <property type="evidence" value="ECO:0007669"/>
    <property type="project" value="UniProtKB-SubCell"/>
</dbReference>
<feature type="transmembrane region" description="Helical" evidence="6">
    <location>
        <begin position="46"/>
        <end position="67"/>
    </location>
</feature>
<evidence type="ECO:0000256" key="3">
    <source>
        <dbReference type="ARBA" id="ARBA00022692"/>
    </source>
</evidence>
<dbReference type="RefSeq" id="WP_011491585.1">
    <property type="nucleotide sequence ID" value="NC_007952.1"/>
</dbReference>
<feature type="transmembrane region" description="Helical" evidence="6">
    <location>
        <begin position="292"/>
        <end position="315"/>
    </location>
</feature>
<gene>
    <name evidence="7" type="ORF">Bxe_B1723</name>
</gene>
<feature type="transmembrane region" description="Helical" evidence="6">
    <location>
        <begin position="117"/>
        <end position="138"/>
    </location>
</feature>
<feature type="transmembrane region" description="Helical" evidence="6">
    <location>
        <begin position="12"/>
        <end position="34"/>
    </location>
</feature>
<dbReference type="eggNOG" id="COG2244">
    <property type="taxonomic scope" value="Bacteria"/>
</dbReference>
<dbReference type="PANTHER" id="PTHR30250:SF11">
    <property type="entry name" value="O-ANTIGEN TRANSPORTER-RELATED"/>
    <property type="match status" value="1"/>
</dbReference>
<keyword evidence="8" id="KW-1185">Reference proteome</keyword>
<dbReference type="EMBL" id="CP000271">
    <property type="protein sequence ID" value="ABE34243.1"/>
    <property type="molecule type" value="Genomic_DNA"/>
</dbReference>
<dbReference type="KEGG" id="bxe:Bxe_B1723"/>
<feature type="transmembrane region" description="Helical" evidence="6">
    <location>
        <begin position="215"/>
        <end position="240"/>
    </location>
</feature>
<proteinExistence type="predicted"/>
<dbReference type="InterPro" id="IPR050833">
    <property type="entry name" value="Poly_Biosynth_Transport"/>
</dbReference>
<feature type="transmembrane region" description="Helical" evidence="6">
    <location>
        <begin position="175"/>
        <end position="194"/>
    </location>
</feature>
<feature type="transmembrane region" description="Helical" evidence="6">
    <location>
        <begin position="150"/>
        <end position="169"/>
    </location>
</feature>